<accession>A0ABM7P9R8</accession>
<sequence>MKRGPLYFGLIVFCLALLSLAGCGKSTRNAAVPRPEGKLAVAGFTNPTRNWELLAGYLDEEGKPAPEGTVETLDMILADTLRKHQVFDYITPPAVEHCEDVVVFEDGGLPKLSAWKYWLGVAKCMDVDYLLVPQLTTWRERVGSAGGVESPASVAIDFYLISVKEERMIRSRYEETQQALLDNLFEAGKFADRGGKWVTATRLASDGIEEKLMELGL</sequence>
<dbReference type="Proteomes" id="UP001053296">
    <property type="component" value="Chromosome"/>
</dbReference>
<gene>
    <name evidence="1" type="ORF">PSDVSF_34030</name>
</gene>
<reference evidence="1" key="1">
    <citation type="journal article" date="2022" name="Arch. Microbiol.">
        <title>Pseudodesulfovibrio sediminis sp. nov., a mesophilic and neutrophilic sulfate-reducing bacterium isolated from sediment of a brackish lake.</title>
        <authorList>
            <person name="Takahashi A."/>
            <person name="Kojima H."/>
            <person name="Watanabe M."/>
            <person name="Fukui M."/>
        </authorList>
    </citation>
    <scope>NUCLEOTIDE SEQUENCE</scope>
    <source>
        <strain evidence="1">SF6</strain>
    </source>
</reference>
<proteinExistence type="predicted"/>
<keyword evidence="1" id="KW-0449">Lipoprotein</keyword>
<keyword evidence="2" id="KW-1185">Reference proteome</keyword>
<dbReference type="RefSeq" id="WP_229592096.1">
    <property type="nucleotide sequence ID" value="NZ_AP024485.1"/>
</dbReference>
<protein>
    <submittedName>
        <fullName evidence="1">Lipoprotein</fullName>
    </submittedName>
</protein>
<name>A0ABM7P9R8_9BACT</name>
<evidence type="ECO:0000313" key="1">
    <source>
        <dbReference type="EMBL" id="BCS90161.1"/>
    </source>
</evidence>
<organism evidence="1 2">
    <name type="scientific">Pseudodesulfovibrio sediminis</name>
    <dbReference type="NCBI Taxonomy" id="2810563"/>
    <lineage>
        <taxon>Bacteria</taxon>
        <taxon>Pseudomonadati</taxon>
        <taxon>Thermodesulfobacteriota</taxon>
        <taxon>Desulfovibrionia</taxon>
        <taxon>Desulfovibrionales</taxon>
        <taxon>Desulfovibrionaceae</taxon>
    </lineage>
</organism>
<dbReference type="PROSITE" id="PS51257">
    <property type="entry name" value="PROKAR_LIPOPROTEIN"/>
    <property type="match status" value="1"/>
</dbReference>
<evidence type="ECO:0000313" key="2">
    <source>
        <dbReference type="Proteomes" id="UP001053296"/>
    </source>
</evidence>
<dbReference type="EMBL" id="AP024485">
    <property type="protein sequence ID" value="BCS90161.1"/>
    <property type="molecule type" value="Genomic_DNA"/>
</dbReference>